<dbReference type="GO" id="GO:2001295">
    <property type="term" value="P:malonyl-CoA biosynthetic process"/>
    <property type="evidence" value="ECO:0007669"/>
    <property type="project" value="UniProtKB-UniRule"/>
</dbReference>
<comment type="function">
    <text evidence="12 13">Component of the acetyl coenzyme A carboxylase (ACC) complex. Biotin carboxylase (BC) catalyzes the carboxylation of biotin on its carrier protein (BCCP) and then the CO(2) group is transferred by the transcarboxylase to acetyl-CoA to form malonyl-CoA.</text>
</comment>
<evidence type="ECO:0000256" key="2">
    <source>
        <dbReference type="ARBA" id="ARBA00022516"/>
    </source>
</evidence>
<dbReference type="Pfam" id="PF01039">
    <property type="entry name" value="Carboxyl_trans"/>
    <property type="match status" value="1"/>
</dbReference>
<keyword evidence="13" id="KW-0963">Cytoplasm</keyword>
<name>A0A5E6MFS7_9BACT</name>
<keyword evidence="11 13" id="KW-0275">Fatty acid biosynthesis</keyword>
<evidence type="ECO:0000313" key="15">
    <source>
        <dbReference type="EMBL" id="VVM08335.1"/>
    </source>
</evidence>
<comment type="similarity">
    <text evidence="13">Belongs to the AccD/PCCB family.</text>
</comment>
<evidence type="ECO:0000256" key="7">
    <source>
        <dbReference type="ARBA" id="ARBA00022832"/>
    </source>
</evidence>
<evidence type="ECO:0000313" key="16">
    <source>
        <dbReference type="Proteomes" id="UP000334923"/>
    </source>
</evidence>
<evidence type="ECO:0000256" key="9">
    <source>
        <dbReference type="ARBA" id="ARBA00022840"/>
    </source>
</evidence>
<feature type="binding site" evidence="13">
    <location>
        <position position="51"/>
    </location>
    <ligand>
        <name>Zn(2+)</name>
        <dbReference type="ChEBI" id="CHEBI:29105"/>
    </ligand>
</feature>
<dbReference type="HAMAP" id="MF_01395">
    <property type="entry name" value="AcetylCoA_CT_beta"/>
    <property type="match status" value="1"/>
</dbReference>
<dbReference type="GO" id="GO:0006633">
    <property type="term" value="P:fatty acid biosynthetic process"/>
    <property type="evidence" value="ECO:0007669"/>
    <property type="project" value="UniProtKB-KW"/>
</dbReference>
<dbReference type="OrthoDB" id="9772975at2"/>
<dbReference type="NCBIfam" id="TIGR00515">
    <property type="entry name" value="accD"/>
    <property type="match status" value="1"/>
</dbReference>
<keyword evidence="9 13" id="KW-0067">ATP-binding</keyword>
<dbReference type="PANTHER" id="PTHR42995">
    <property type="entry name" value="ACETYL-COENZYME A CARBOXYLASE CARBOXYL TRANSFERASE SUBUNIT BETA, CHLOROPLASTIC"/>
    <property type="match status" value="1"/>
</dbReference>
<keyword evidence="2 13" id="KW-0444">Lipid biosynthesis</keyword>
<comment type="pathway">
    <text evidence="13">Lipid metabolism; malonyl-CoA biosynthesis; malonyl-CoA from acetyl-CoA: step 1/1.</text>
</comment>
<feature type="domain" description="CoA carboxyltransferase N-terminal" evidence="14">
    <location>
        <begin position="25"/>
        <end position="294"/>
    </location>
</feature>
<dbReference type="AlphaFoldDB" id="A0A5E6MFS7"/>
<evidence type="ECO:0000256" key="3">
    <source>
        <dbReference type="ARBA" id="ARBA00022679"/>
    </source>
</evidence>
<dbReference type="Gene3D" id="3.90.226.10">
    <property type="entry name" value="2-enoyl-CoA Hydratase, Chain A, domain 1"/>
    <property type="match status" value="1"/>
</dbReference>
<dbReference type="EC" id="2.1.3.15" evidence="13"/>
<comment type="cofactor">
    <cofactor evidence="13">
        <name>Zn(2+)</name>
        <dbReference type="ChEBI" id="CHEBI:29105"/>
    </cofactor>
    <text evidence="13">Binds 1 zinc ion per subunit.</text>
</comment>
<protein>
    <recommendedName>
        <fullName evidence="13">Acetyl-coenzyme A carboxylase carboxyl transferase subunit beta</fullName>
        <shortName evidence="13">ACCase subunit beta</shortName>
        <shortName evidence="13">Acetyl-CoA carboxylase carboxyltransferase subunit beta</shortName>
        <ecNumber evidence="13">2.1.3.15</ecNumber>
    </recommendedName>
</protein>
<dbReference type="Proteomes" id="UP000334923">
    <property type="component" value="Unassembled WGS sequence"/>
</dbReference>
<keyword evidence="16" id="KW-1185">Reference proteome</keyword>
<evidence type="ECO:0000256" key="8">
    <source>
        <dbReference type="ARBA" id="ARBA00022833"/>
    </source>
</evidence>
<dbReference type="GO" id="GO:0009317">
    <property type="term" value="C:acetyl-CoA carboxylase complex"/>
    <property type="evidence" value="ECO:0007669"/>
    <property type="project" value="InterPro"/>
</dbReference>
<keyword evidence="15" id="KW-0436">Ligase</keyword>
<reference evidence="15 16" key="1">
    <citation type="submission" date="2019-09" db="EMBL/GenBank/DDBJ databases">
        <authorList>
            <person name="Cremers G."/>
        </authorList>
    </citation>
    <scope>NUCLEOTIDE SEQUENCE [LARGE SCALE GENOMIC DNA]</scope>
    <source>
        <strain evidence="15">4A</strain>
    </source>
</reference>
<evidence type="ECO:0000256" key="6">
    <source>
        <dbReference type="ARBA" id="ARBA00022771"/>
    </source>
</evidence>
<dbReference type="PRINTS" id="PR01070">
    <property type="entry name" value="ACCCTRFRASEB"/>
</dbReference>
<dbReference type="RefSeq" id="WP_142661090.1">
    <property type="nucleotide sequence ID" value="NZ_CABFVA020000133.1"/>
</dbReference>
<dbReference type="PROSITE" id="PS50980">
    <property type="entry name" value="COA_CT_NTER"/>
    <property type="match status" value="1"/>
</dbReference>
<dbReference type="GO" id="GO:0016743">
    <property type="term" value="F:carboxyl- or carbamoyltransferase activity"/>
    <property type="evidence" value="ECO:0007669"/>
    <property type="project" value="UniProtKB-UniRule"/>
</dbReference>
<feature type="binding site" evidence="13">
    <location>
        <position position="32"/>
    </location>
    <ligand>
        <name>Zn(2+)</name>
        <dbReference type="ChEBI" id="CHEBI:29105"/>
    </ligand>
</feature>
<comment type="subcellular location">
    <subcellularLocation>
        <location evidence="1 13">Cytoplasm</location>
    </subcellularLocation>
</comment>
<organism evidence="15 16">
    <name type="scientific">Methylacidimicrobium tartarophylax</name>
    <dbReference type="NCBI Taxonomy" id="1041768"/>
    <lineage>
        <taxon>Bacteria</taxon>
        <taxon>Pseudomonadati</taxon>
        <taxon>Verrucomicrobiota</taxon>
        <taxon>Methylacidimicrobium</taxon>
    </lineage>
</organism>
<dbReference type="InterPro" id="IPR011762">
    <property type="entry name" value="COA_CT_N"/>
</dbReference>
<accession>A0A5E6MFS7</accession>
<evidence type="ECO:0000256" key="4">
    <source>
        <dbReference type="ARBA" id="ARBA00022723"/>
    </source>
</evidence>
<feature type="binding site" evidence="13">
    <location>
        <position position="29"/>
    </location>
    <ligand>
        <name>Zn(2+)</name>
        <dbReference type="ChEBI" id="CHEBI:29105"/>
    </ligand>
</feature>
<dbReference type="GO" id="GO:0005524">
    <property type="term" value="F:ATP binding"/>
    <property type="evidence" value="ECO:0007669"/>
    <property type="project" value="UniProtKB-KW"/>
</dbReference>
<keyword evidence="3 13" id="KW-0808">Transferase</keyword>
<feature type="binding site" evidence="13">
    <location>
        <position position="48"/>
    </location>
    <ligand>
        <name>Zn(2+)</name>
        <dbReference type="ChEBI" id="CHEBI:29105"/>
    </ligand>
</feature>
<dbReference type="InterPro" id="IPR000438">
    <property type="entry name" value="Acetyl_CoA_COase_Trfase_b_su"/>
</dbReference>
<dbReference type="SUPFAM" id="SSF52096">
    <property type="entry name" value="ClpP/crotonase"/>
    <property type="match status" value="1"/>
</dbReference>
<keyword evidence="7 13" id="KW-0276">Fatty acid metabolism</keyword>
<evidence type="ECO:0000256" key="11">
    <source>
        <dbReference type="ARBA" id="ARBA00023160"/>
    </source>
</evidence>
<sequence>MNKNHDRHRAPRIPSGPKRDIPEGLWMKCPECEHILYIKELDQNQKVCKHCQHHFALPARERIALLLDPDSFRETDSSLSSVDTLRFQGVKSYADRLAHYREKSSLSDAVICGAGRIEGKPISLALMDFQFLGGSMGSVAGEKITRTIERGTRERQPVVIVSASGGARMYEGMLSLLQMAKTSAALVRLKRARVPFLSILTNPTMAGVTASFASLGDIILAEPKAMIGFAGARVIRETTHQELPKGFQTAEFLYEKGLIDQIVHRHRLRAVISSFLDYLAPAPCPKEKPVATAVAE</sequence>
<proteinExistence type="inferred from homology"/>
<evidence type="ECO:0000256" key="10">
    <source>
        <dbReference type="ARBA" id="ARBA00023098"/>
    </source>
</evidence>
<evidence type="ECO:0000256" key="5">
    <source>
        <dbReference type="ARBA" id="ARBA00022741"/>
    </source>
</evidence>
<dbReference type="EMBL" id="CABFVA020000133">
    <property type="protein sequence ID" value="VVM08335.1"/>
    <property type="molecule type" value="Genomic_DNA"/>
</dbReference>
<keyword evidence="6 13" id="KW-0863">Zinc-finger</keyword>
<gene>
    <name evidence="13 15" type="primary">accD</name>
    <name evidence="15" type="ORF">MAMT_02290</name>
</gene>
<keyword evidence="8 13" id="KW-0862">Zinc</keyword>
<dbReference type="UniPathway" id="UPA00655">
    <property type="reaction ID" value="UER00711"/>
</dbReference>
<evidence type="ECO:0000256" key="12">
    <source>
        <dbReference type="ARBA" id="ARBA00025280"/>
    </source>
</evidence>
<dbReference type="InterPro" id="IPR041010">
    <property type="entry name" value="Znf-ACC"/>
</dbReference>
<dbReference type="Pfam" id="PF17848">
    <property type="entry name" value="Zn_ribbon_ACC"/>
    <property type="match status" value="1"/>
</dbReference>
<comment type="catalytic activity">
    <reaction evidence="13">
        <text>N(6)-carboxybiotinyl-L-lysyl-[protein] + acetyl-CoA = N(6)-biotinyl-L-lysyl-[protein] + malonyl-CoA</text>
        <dbReference type="Rhea" id="RHEA:54728"/>
        <dbReference type="Rhea" id="RHEA-COMP:10505"/>
        <dbReference type="Rhea" id="RHEA-COMP:10506"/>
        <dbReference type="ChEBI" id="CHEBI:57288"/>
        <dbReference type="ChEBI" id="CHEBI:57384"/>
        <dbReference type="ChEBI" id="CHEBI:83144"/>
        <dbReference type="ChEBI" id="CHEBI:83145"/>
        <dbReference type="EC" id="2.1.3.15"/>
    </reaction>
</comment>
<feature type="zinc finger region" description="C4-type" evidence="13">
    <location>
        <begin position="29"/>
        <end position="51"/>
    </location>
</feature>
<dbReference type="InterPro" id="IPR034733">
    <property type="entry name" value="AcCoA_carboxyl_beta"/>
</dbReference>
<keyword evidence="10 13" id="KW-0443">Lipid metabolism</keyword>
<evidence type="ECO:0000256" key="1">
    <source>
        <dbReference type="ARBA" id="ARBA00004496"/>
    </source>
</evidence>
<dbReference type="GO" id="GO:0008270">
    <property type="term" value="F:zinc ion binding"/>
    <property type="evidence" value="ECO:0007669"/>
    <property type="project" value="UniProtKB-UniRule"/>
</dbReference>
<keyword evidence="4 13" id="KW-0479">Metal-binding</keyword>
<evidence type="ECO:0000256" key="13">
    <source>
        <dbReference type="HAMAP-Rule" id="MF_01395"/>
    </source>
</evidence>
<comment type="subunit">
    <text evidence="13">Acetyl-CoA carboxylase is a heterohexamer composed of biotin carboxyl carrier protein (AccB), biotin carboxylase (AccC) and two subunits each of ACCase subunit alpha (AccA) and ACCase subunit beta (AccD).</text>
</comment>
<keyword evidence="5 13" id="KW-0547">Nucleotide-binding</keyword>
<dbReference type="GO" id="GO:0003989">
    <property type="term" value="F:acetyl-CoA carboxylase activity"/>
    <property type="evidence" value="ECO:0007669"/>
    <property type="project" value="InterPro"/>
</dbReference>
<dbReference type="InterPro" id="IPR029045">
    <property type="entry name" value="ClpP/crotonase-like_dom_sf"/>
</dbReference>
<evidence type="ECO:0000259" key="14">
    <source>
        <dbReference type="PROSITE" id="PS50980"/>
    </source>
</evidence>
<dbReference type="PANTHER" id="PTHR42995:SF5">
    <property type="entry name" value="ACETYL-COENZYME A CARBOXYLASE CARBOXYL TRANSFERASE SUBUNIT BETA, CHLOROPLASTIC"/>
    <property type="match status" value="1"/>
</dbReference>